<dbReference type="Proteomes" id="UP000054995">
    <property type="component" value="Unassembled WGS sequence"/>
</dbReference>
<accession>A0A0V1G0C0</accession>
<comment type="caution">
    <text evidence="1">The sequence shown here is derived from an EMBL/GenBank/DDBJ whole genome shotgun (WGS) entry which is preliminary data.</text>
</comment>
<sequence>MEAKGEGYNIIQRPHLASVAVGHAMLHYMHNELVICQNNKISSFMLMLKVMKTQIEVTQLTLIARKLHRWSSQTRRLQRTMLLGVIDDTTLSHLLVPASLSDLNLSSGASNVTFNLRSPSPITNRSRHHHATPVTVAVSDLQAQTEGVLNSYQNFCLLLMLIRPKCPLLHSLLSSFFLENGTWTIEMGNTAAGK</sequence>
<protein>
    <submittedName>
        <fullName evidence="1">Uncharacterized protein</fullName>
    </submittedName>
</protein>
<evidence type="ECO:0000313" key="2">
    <source>
        <dbReference type="Proteomes" id="UP000054995"/>
    </source>
</evidence>
<name>A0A0V1G0C0_TRIPS</name>
<dbReference type="AlphaFoldDB" id="A0A0V1G0C0"/>
<reference evidence="1 2" key="1">
    <citation type="submission" date="2015-01" db="EMBL/GenBank/DDBJ databases">
        <title>Evolution of Trichinella species and genotypes.</title>
        <authorList>
            <person name="Korhonen P.K."/>
            <person name="Edoardo P."/>
            <person name="Giuseppe L.R."/>
            <person name="Gasser R.B."/>
        </authorList>
    </citation>
    <scope>NUCLEOTIDE SEQUENCE [LARGE SCALE GENOMIC DNA]</scope>
    <source>
        <strain evidence="1">ISS470</strain>
    </source>
</reference>
<gene>
    <name evidence="1" type="ORF">T4D_5963</name>
</gene>
<proteinExistence type="predicted"/>
<dbReference type="EMBL" id="JYDT01000011">
    <property type="protein sequence ID" value="KRY91696.1"/>
    <property type="molecule type" value="Genomic_DNA"/>
</dbReference>
<organism evidence="1 2">
    <name type="scientific">Trichinella pseudospiralis</name>
    <name type="common">Parasitic roundworm</name>
    <dbReference type="NCBI Taxonomy" id="6337"/>
    <lineage>
        <taxon>Eukaryota</taxon>
        <taxon>Metazoa</taxon>
        <taxon>Ecdysozoa</taxon>
        <taxon>Nematoda</taxon>
        <taxon>Enoplea</taxon>
        <taxon>Dorylaimia</taxon>
        <taxon>Trichinellida</taxon>
        <taxon>Trichinellidae</taxon>
        <taxon>Trichinella</taxon>
    </lineage>
</organism>
<keyword evidence="2" id="KW-1185">Reference proteome</keyword>
<evidence type="ECO:0000313" key="1">
    <source>
        <dbReference type="EMBL" id="KRY91696.1"/>
    </source>
</evidence>